<evidence type="ECO:0000256" key="8">
    <source>
        <dbReference type="ARBA" id="ARBA00048679"/>
    </source>
</evidence>
<accession>A0A0J6WIN6</accession>
<keyword evidence="14" id="KW-1185">Reference proteome</keyword>
<comment type="catalytic activity">
    <reaction evidence="7">
        <text>L-threonyl-[protein] + ATP = O-phospho-L-threonyl-[protein] + ADP + H(+)</text>
        <dbReference type="Rhea" id="RHEA:46608"/>
        <dbReference type="Rhea" id="RHEA-COMP:11060"/>
        <dbReference type="Rhea" id="RHEA-COMP:11605"/>
        <dbReference type="ChEBI" id="CHEBI:15378"/>
        <dbReference type="ChEBI" id="CHEBI:30013"/>
        <dbReference type="ChEBI" id="CHEBI:30616"/>
        <dbReference type="ChEBI" id="CHEBI:61977"/>
        <dbReference type="ChEBI" id="CHEBI:456216"/>
        <dbReference type="EC" id="2.7.11.1"/>
    </reaction>
</comment>
<dbReference type="PROSITE" id="PS50983">
    <property type="entry name" value="FE_B12_PBP"/>
    <property type="match status" value="1"/>
</dbReference>
<dbReference type="SMR" id="A0A0J6WIN6"/>
<dbReference type="SUPFAM" id="SSF53807">
    <property type="entry name" value="Helical backbone' metal receptor"/>
    <property type="match status" value="1"/>
</dbReference>
<reference evidence="13 14" key="1">
    <citation type="journal article" date="2015" name="Genome Biol. Evol.">
        <title>Characterization of Three Mycobacterium spp. with Potential Use in Bioremediation by Genome Sequencing and Comparative Genomics.</title>
        <authorList>
            <person name="Das S."/>
            <person name="Pettersson B.M."/>
            <person name="Behra P.R."/>
            <person name="Ramesh M."/>
            <person name="Dasgupta S."/>
            <person name="Bhattacharya A."/>
            <person name="Kirsebom L.A."/>
        </authorList>
    </citation>
    <scope>NUCLEOTIDE SEQUENCE [LARGE SCALE GENOMIC DNA]</scope>
    <source>
        <strain evidence="13 14">DSM 43826</strain>
    </source>
</reference>
<evidence type="ECO:0000256" key="3">
    <source>
        <dbReference type="ARBA" id="ARBA00022679"/>
    </source>
</evidence>
<dbReference type="InterPro" id="IPR008271">
    <property type="entry name" value="Ser/Thr_kinase_AS"/>
</dbReference>
<evidence type="ECO:0000256" key="2">
    <source>
        <dbReference type="ARBA" id="ARBA00022527"/>
    </source>
</evidence>
<name>A0A0J6WIN6_9MYCO</name>
<keyword evidence="2" id="KW-0723">Serine/threonine-protein kinase</keyword>
<evidence type="ECO:0000313" key="13">
    <source>
        <dbReference type="EMBL" id="KMO82464.1"/>
    </source>
</evidence>
<dbReference type="GO" id="GO:0080090">
    <property type="term" value="P:regulation of primary metabolic process"/>
    <property type="evidence" value="ECO:0007669"/>
    <property type="project" value="UniProtKB-ARBA"/>
</dbReference>
<feature type="domain" description="Fe/B12 periplasmic-binding" evidence="12">
    <location>
        <begin position="376"/>
        <end position="639"/>
    </location>
</feature>
<dbReference type="InterPro" id="IPR002491">
    <property type="entry name" value="ABC_transptr_periplasmic_BD"/>
</dbReference>
<dbReference type="PANTHER" id="PTHR43289">
    <property type="entry name" value="MITOGEN-ACTIVATED PROTEIN KINASE KINASE KINASE 20-RELATED"/>
    <property type="match status" value="1"/>
</dbReference>
<evidence type="ECO:0000256" key="5">
    <source>
        <dbReference type="ARBA" id="ARBA00022777"/>
    </source>
</evidence>
<feature type="transmembrane region" description="Helical" evidence="10">
    <location>
        <begin position="329"/>
        <end position="347"/>
    </location>
</feature>
<evidence type="ECO:0000256" key="7">
    <source>
        <dbReference type="ARBA" id="ARBA00047899"/>
    </source>
</evidence>
<dbReference type="Gene3D" id="1.10.510.10">
    <property type="entry name" value="Transferase(Phosphotransferase) domain 1"/>
    <property type="match status" value="1"/>
</dbReference>
<keyword evidence="6" id="KW-0067">ATP-binding</keyword>
<proteinExistence type="predicted"/>
<dbReference type="PROSITE" id="PS50011">
    <property type="entry name" value="PROTEIN_KINASE_DOM"/>
    <property type="match status" value="1"/>
</dbReference>
<dbReference type="FunFam" id="3.30.200.20:FF:000035">
    <property type="entry name" value="Serine/threonine protein kinase Stk1"/>
    <property type="match status" value="1"/>
</dbReference>
<evidence type="ECO:0000259" key="12">
    <source>
        <dbReference type="PROSITE" id="PS50983"/>
    </source>
</evidence>
<keyword evidence="10" id="KW-1133">Transmembrane helix</keyword>
<comment type="catalytic activity">
    <reaction evidence="8">
        <text>L-seryl-[protein] + ATP = O-phospho-L-seryl-[protein] + ADP + H(+)</text>
        <dbReference type="Rhea" id="RHEA:17989"/>
        <dbReference type="Rhea" id="RHEA-COMP:9863"/>
        <dbReference type="Rhea" id="RHEA-COMP:11604"/>
        <dbReference type="ChEBI" id="CHEBI:15378"/>
        <dbReference type="ChEBI" id="CHEBI:29999"/>
        <dbReference type="ChEBI" id="CHEBI:30616"/>
        <dbReference type="ChEBI" id="CHEBI:83421"/>
        <dbReference type="ChEBI" id="CHEBI:456216"/>
        <dbReference type="EC" id="2.7.11.1"/>
    </reaction>
</comment>
<dbReference type="SUPFAM" id="SSF56112">
    <property type="entry name" value="Protein kinase-like (PK-like)"/>
    <property type="match status" value="1"/>
</dbReference>
<dbReference type="PATRIC" id="fig|37916.4.peg.964"/>
<evidence type="ECO:0000256" key="10">
    <source>
        <dbReference type="SAM" id="Phobius"/>
    </source>
</evidence>
<dbReference type="Proteomes" id="UP000036513">
    <property type="component" value="Unassembled WGS sequence"/>
</dbReference>
<dbReference type="Gene3D" id="3.30.200.20">
    <property type="entry name" value="Phosphorylase Kinase, domain 1"/>
    <property type="match status" value="1"/>
</dbReference>
<protein>
    <recommendedName>
        <fullName evidence="1">non-specific serine/threonine protein kinase</fullName>
        <ecNumber evidence="1">2.7.11.1</ecNumber>
    </recommendedName>
</protein>
<evidence type="ECO:0000256" key="4">
    <source>
        <dbReference type="ARBA" id="ARBA00022741"/>
    </source>
</evidence>
<evidence type="ECO:0000259" key="11">
    <source>
        <dbReference type="PROSITE" id="PS50011"/>
    </source>
</evidence>
<keyword evidence="3 13" id="KW-0808">Transferase</keyword>
<dbReference type="EMBL" id="JYNL01000009">
    <property type="protein sequence ID" value="KMO82464.1"/>
    <property type="molecule type" value="Genomic_DNA"/>
</dbReference>
<dbReference type="InterPro" id="IPR011009">
    <property type="entry name" value="Kinase-like_dom_sf"/>
</dbReference>
<dbReference type="Gene3D" id="3.40.50.1980">
    <property type="entry name" value="Nitrogenase molybdenum iron protein domain"/>
    <property type="match status" value="2"/>
</dbReference>
<evidence type="ECO:0000313" key="14">
    <source>
        <dbReference type="Proteomes" id="UP000036513"/>
    </source>
</evidence>
<evidence type="ECO:0000256" key="6">
    <source>
        <dbReference type="ARBA" id="ARBA00022840"/>
    </source>
</evidence>
<sequence length="640" mass="67377">MTLPPGTTIAGYRIEEKLGAGGMGTVYRAAHRSLPRHDALKILSAELSHDEQFRSRFVREADLAATLDHPNIVTVYDRGETSDGQLWIAMQYVQGTDADREQTAGHMTPQRAVHIVTEVAAALDYAHGRGIIHRDVKPANFLLAAESDRVLLADFGIARALNEAAGLTQDGTVLASVAFAAPETLAGDPHAVGPRADIYSLGCSLFRLLSGYAPFSGGLAGMAAAHLLQPPPLLTDRAPHLPEALNPILVRVMAKDPADRYSSAGEFAAAVAAALDVPAGASARSARVPDDPAPSEASTYPDARFSGPQSGRSRPGVAARSRRRWLRPILLMAIVAVVAAAGVLWWWPDRTPEAVYRPQTFDTAHGSITLTSAPSTVAVVGPGDADAVFALGAHPAVAVAAGGILPGWLQAKDTTGTHVLGFLDTAAVSAAHPDVIIASGAIDDATYTKLTAIAPTITEPKALRPQDWTWPERLKWVGRILGKQQSADELIALSDSQLADIRNANTAAFKNKSATAITLTDFGVGQVLTPSNTADYLTALGFVYNQDLRRVATDTSGLRPLANPEKLYQIESDVLLVIRTDKAAGGGGFSGLPKQLVAYHGTIVVADDPNIVAALDDPGGVLATQYLNENLAPQLAAALQ</sequence>
<dbReference type="STRING" id="37916.MCHLDSM_01087"/>
<dbReference type="GO" id="GO:0106310">
    <property type="term" value="F:protein serine kinase activity"/>
    <property type="evidence" value="ECO:0007669"/>
    <property type="project" value="RHEA"/>
</dbReference>
<keyword evidence="10" id="KW-0472">Membrane</keyword>
<gene>
    <name evidence="13" type="primary">pknJ_1</name>
    <name evidence="13" type="ORF">MCHLDSM_01087</name>
</gene>
<dbReference type="SMART" id="SM00220">
    <property type="entry name" value="S_TKc"/>
    <property type="match status" value="1"/>
</dbReference>
<dbReference type="Pfam" id="PF00069">
    <property type="entry name" value="Pkinase"/>
    <property type="match status" value="1"/>
</dbReference>
<organism evidence="13 14">
    <name type="scientific">Mycolicibacterium chlorophenolicum</name>
    <dbReference type="NCBI Taxonomy" id="37916"/>
    <lineage>
        <taxon>Bacteria</taxon>
        <taxon>Bacillati</taxon>
        <taxon>Actinomycetota</taxon>
        <taxon>Actinomycetes</taxon>
        <taxon>Mycobacteriales</taxon>
        <taxon>Mycobacteriaceae</taxon>
        <taxon>Mycolicibacterium</taxon>
    </lineage>
</organism>
<feature type="domain" description="Protein kinase" evidence="11">
    <location>
        <begin position="12"/>
        <end position="275"/>
    </location>
</feature>
<keyword evidence="10" id="KW-0812">Transmembrane</keyword>
<dbReference type="PANTHER" id="PTHR43289:SF6">
    <property type="entry name" value="SERINE_THREONINE-PROTEIN KINASE NEKL-3"/>
    <property type="match status" value="1"/>
</dbReference>
<keyword evidence="4" id="KW-0547">Nucleotide-binding</keyword>
<dbReference type="Pfam" id="PF01497">
    <property type="entry name" value="Peripla_BP_2"/>
    <property type="match status" value="1"/>
</dbReference>
<dbReference type="AlphaFoldDB" id="A0A0J6WIN6"/>
<dbReference type="PROSITE" id="PS00108">
    <property type="entry name" value="PROTEIN_KINASE_ST"/>
    <property type="match status" value="1"/>
</dbReference>
<dbReference type="GO" id="GO:0005524">
    <property type="term" value="F:ATP binding"/>
    <property type="evidence" value="ECO:0007669"/>
    <property type="project" value="UniProtKB-KW"/>
</dbReference>
<dbReference type="RefSeq" id="WP_048469216.1">
    <property type="nucleotide sequence ID" value="NZ_JYNL01000009.1"/>
</dbReference>
<comment type="caution">
    <text evidence="13">The sequence shown here is derived from an EMBL/GenBank/DDBJ whole genome shotgun (WGS) entry which is preliminary data.</text>
</comment>
<evidence type="ECO:0000256" key="1">
    <source>
        <dbReference type="ARBA" id="ARBA00012513"/>
    </source>
</evidence>
<dbReference type="CDD" id="cd14014">
    <property type="entry name" value="STKc_PknB_like"/>
    <property type="match status" value="1"/>
</dbReference>
<dbReference type="InterPro" id="IPR000719">
    <property type="entry name" value="Prot_kinase_dom"/>
</dbReference>
<evidence type="ECO:0000256" key="9">
    <source>
        <dbReference type="SAM" id="MobiDB-lite"/>
    </source>
</evidence>
<keyword evidence="5 13" id="KW-0418">Kinase</keyword>
<feature type="region of interest" description="Disordered" evidence="9">
    <location>
        <begin position="283"/>
        <end position="318"/>
    </location>
</feature>
<dbReference type="GO" id="GO:0004674">
    <property type="term" value="F:protein serine/threonine kinase activity"/>
    <property type="evidence" value="ECO:0007669"/>
    <property type="project" value="UniProtKB-KW"/>
</dbReference>
<dbReference type="EC" id="2.7.11.1" evidence="1"/>